<dbReference type="InParanoid" id="I7M083"/>
<feature type="compositionally biased region" description="Polar residues" evidence="4">
    <location>
        <begin position="63"/>
        <end position="74"/>
    </location>
</feature>
<dbReference type="OrthoDB" id="1926212at2759"/>
<keyword evidence="1" id="KW-0677">Repeat</keyword>
<feature type="compositionally biased region" description="Basic and acidic residues" evidence="4">
    <location>
        <begin position="105"/>
        <end position="118"/>
    </location>
</feature>
<feature type="region of interest" description="Disordered" evidence="4">
    <location>
        <begin position="104"/>
        <end position="144"/>
    </location>
</feature>
<evidence type="ECO:0000313" key="6">
    <source>
        <dbReference type="Proteomes" id="UP000009168"/>
    </source>
</evidence>
<feature type="repeat" description="TPR" evidence="3">
    <location>
        <begin position="235"/>
        <end position="268"/>
    </location>
</feature>
<dbReference type="PROSITE" id="PS50293">
    <property type="entry name" value="TPR_REGION"/>
    <property type="match status" value="2"/>
</dbReference>
<evidence type="ECO:0000256" key="2">
    <source>
        <dbReference type="ARBA" id="ARBA00022803"/>
    </source>
</evidence>
<sequence length="899" mass="104397">MINQNYYNQLKIQENRYKKVNCFFTKMNKVAINNSQNTDHFQRQSPNKSKTVQINFGEGYHFQNQSKRQSSSHKYLSPNYKATDSPPKIKISQVSQQIRSQQQVQKKEYDSPDKEQKQQRVLNKQSSLNLSQCNLSQNGQVSSKKKIEGNSSMVHFHPMTNQKSPQAIGQTPKFFQNGKSMQISTINSIPNISQSQVNWTITELGSQIFGTTNEQVNEKMIKICSEKIEQDPTNIKLYQKRFQLYLKSGNYENAIKDCQYILSREPRNTFALFSRGNALMQKGEIEKAIIDFEKVLSIDPDNVNAALARASCWNIKGDYVKAIDQYEDALEKDIEKTSMLNLSINLKRNFKSTTSSQTCHLDRLEKEELQFGSDQKLSQFNSPFLEVKKLQSQIVSSHSKQKSDNSYQNLQRSQSDQVNKEQKFLQTGLQVKSFNGSECQSPIQENKSNQIAHQSAFSKIKSGSITEQQDITKQTSNTDSEERINEQANFYFTKGFCARQRKDYWKAIELYSHALSLKPDFLKAVFNRGFLFDKLGQYEKACEDYTRSIEIDEKCSFAYFNRGISLNKLKRYEKALQDFTKAIELDNTNSDFYLNRANTYQKLDMHTEAIKDYTFCIDFQTSKLSSVLISRAMSYEKNDEIERAKHDYQRAIDLGTNQAQICFSRLATIYFIDNNFQQALTLYNKALELEPQSIYCLAKRAQLYIKLELYKLASEDLSNAISIKDNIDALYYYRGKAFKLMGKLIESTEDLLHASTLNPKDPNIFRLLSKNMLDLDQYEDSINYINKEIEIIGKSKQSLFNRAFCNNKLNKFDEAEKDLKELLSEDKDNLKLQKSLSVCLLNLKKYEEALSLLNSVIEKIDKSEVSEYYKYRSECFQHLQNKQKAEEDLKMYQKTKKQN</sequence>
<name>I7M083_TETTS</name>
<keyword evidence="2 3" id="KW-0802">TPR repeat</keyword>
<feature type="region of interest" description="Disordered" evidence="4">
    <location>
        <begin position="63"/>
        <end position="88"/>
    </location>
</feature>
<proteinExistence type="predicted"/>
<dbReference type="SUPFAM" id="SSF48452">
    <property type="entry name" value="TPR-like"/>
    <property type="match status" value="3"/>
</dbReference>
<dbReference type="Proteomes" id="UP000009168">
    <property type="component" value="Unassembled WGS sequence"/>
</dbReference>
<protein>
    <submittedName>
        <fullName evidence="5">Tetratricopeptide repeat protein</fullName>
    </submittedName>
</protein>
<feature type="repeat" description="TPR" evidence="3">
    <location>
        <begin position="522"/>
        <end position="555"/>
    </location>
</feature>
<feature type="repeat" description="TPR" evidence="3">
    <location>
        <begin position="488"/>
        <end position="521"/>
    </location>
</feature>
<dbReference type="InterPro" id="IPR050498">
    <property type="entry name" value="Ycf3"/>
</dbReference>
<dbReference type="eggNOG" id="KOG1124">
    <property type="taxonomic scope" value="Eukaryota"/>
</dbReference>
<organism evidence="5 6">
    <name type="scientific">Tetrahymena thermophila (strain SB210)</name>
    <dbReference type="NCBI Taxonomy" id="312017"/>
    <lineage>
        <taxon>Eukaryota</taxon>
        <taxon>Sar</taxon>
        <taxon>Alveolata</taxon>
        <taxon>Ciliophora</taxon>
        <taxon>Intramacronucleata</taxon>
        <taxon>Oligohymenophorea</taxon>
        <taxon>Hymenostomatida</taxon>
        <taxon>Tetrahymenina</taxon>
        <taxon>Tetrahymenidae</taxon>
        <taxon>Tetrahymena</taxon>
    </lineage>
</organism>
<evidence type="ECO:0000256" key="4">
    <source>
        <dbReference type="SAM" id="MobiDB-lite"/>
    </source>
</evidence>
<dbReference type="PROSITE" id="PS50005">
    <property type="entry name" value="TPR"/>
    <property type="match status" value="7"/>
</dbReference>
<dbReference type="Pfam" id="PF13181">
    <property type="entry name" value="TPR_8"/>
    <property type="match status" value="3"/>
</dbReference>
<accession>I7M083</accession>
<dbReference type="RefSeq" id="XP_001033322.3">
    <property type="nucleotide sequence ID" value="XM_001033322.3"/>
</dbReference>
<dbReference type="GeneID" id="7831461"/>
<evidence type="ECO:0000313" key="5">
    <source>
        <dbReference type="EMBL" id="EAR85659.3"/>
    </source>
</evidence>
<feature type="repeat" description="TPR" evidence="3">
    <location>
        <begin position="625"/>
        <end position="658"/>
    </location>
</feature>
<feature type="repeat" description="TPR" evidence="3">
    <location>
        <begin position="269"/>
        <end position="302"/>
    </location>
</feature>
<dbReference type="Gene3D" id="1.25.40.10">
    <property type="entry name" value="Tetratricopeptide repeat domain"/>
    <property type="match status" value="6"/>
</dbReference>
<reference evidence="6" key="1">
    <citation type="journal article" date="2006" name="PLoS Biol.">
        <title>Macronuclear genome sequence of the ciliate Tetrahymena thermophila, a model eukaryote.</title>
        <authorList>
            <person name="Eisen J.A."/>
            <person name="Coyne R.S."/>
            <person name="Wu M."/>
            <person name="Wu D."/>
            <person name="Thiagarajan M."/>
            <person name="Wortman J.R."/>
            <person name="Badger J.H."/>
            <person name="Ren Q."/>
            <person name="Amedeo P."/>
            <person name="Jones K.M."/>
            <person name="Tallon L.J."/>
            <person name="Delcher A.L."/>
            <person name="Salzberg S.L."/>
            <person name="Silva J.C."/>
            <person name="Haas B.J."/>
            <person name="Majoros W.H."/>
            <person name="Farzad M."/>
            <person name="Carlton J.M."/>
            <person name="Smith R.K. Jr."/>
            <person name="Garg J."/>
            <person name="Pearlman R.E."/>
            <person name="Karrer K.M."/>
            <person name="Sun L."/>
            <person name="Manning G."/>
            <person name="Elde N.C."/>
            <person name="Turkewitz A.P."/>
            <person name="Asai D.J."/>
            <person name="Wilkes D.E."/>
            <person name="Wang Y."/>
            <person name="Cai H."/>
            <person name="Collins K."/>
            <person name="Stewart B.A."/>
            <person name="Lee S.R."/>
            <person name="Wilamowska K."/>
            <person name="Weinberg Z."/>
            <person name="Ruzzo W.L."/>
            <person name="Wloga D."/>
            <person name="Gaertig J."/>
            <person name="Frankel J."/>
            <person name="Tsao C.-C."/>
            <person name="Gorovsky M.A."/>
            <person name="Keeling P.J."/>
            <person name="Waller R.F."/>
            <person name="Patron N.J."/>
            <person name="Cherry J.M."/>
            <person name="Stover N.A."/>
            <person name="Krieger C.J."/>
            <person name="del Toro C."/>
            <person name="Ryder H.F."/>
            <person name="Williamson S.C."/>
            <person name="Barbeau R.A."/>
            <person name="Hamilton E.P."/>
            <person name="Orias E."/>
        </authorList>
    </citation>
    <scope>NUCLEOTIDE SEQUENCE [LARGE SCALE GENOMIC DNA]</scope>
    <source>
        <strain evidence="6">SB210</strain>
    </source>
</reference>
<keyword evidence="6" id="KW-1185">Reference proteome</keyword>
<dbReference type="InterPro" id="IPR011990">
    <property type="entry name" value="TPR-like_helical_dom_sf"/>
</dbReference>
<feature type="repeat" description="TPR" evidence="3">
    <location>
        <begin position="660"/>
        <end position="693"/>
    </location>
</feature>
<dbReference type="PANTHER" id="PTHR44858:SF1">
    <property type="entry name" value="UDP-N-ACETYLGLUCOSAMINE--PEPTIDE N-ACETYLGLUCOSAMINYLTRANSFERASE SPINDLY-RELATED"/>
    <property type="match status" value="1"/>
</dbReference>
<dbReference type="STRING" id="312017.I7M083"/>
<dbReference type="KEGG" id="tet:TTHERM_00420670"/>
<dbReference type="PANTHER" id="PTHR44858">
    <property type="entry name" value="TETRATRICOPEPTIDE REPEAT PROTEIN 6"/>
    <property type="match status" value="1"/>
</dbReference>
<dbReference type="Pfam" id="PF00515">
    <property type="entry name" value="TPR_1"/>
    <property type="match status" value="2"/>
</dbReference>
<dbReference type="SMART" id="SM00028">
    <property type="entry name" value="TPR"/>
    <property type="match status" value="14"/>
</dbReference>
<feature type="compositionally biased region" description="Low complexity" evidence="4">
    <location>
        <begin position="122"/>
        <end position="140"/>
    </location>
</feature>
<gene>
    <name evidence="5" type="ORF">TTHERM_00420670</name>
</gene>
<dbReference type="AlphaFoldDB" id="I7M083"/>
<feature type="repeat" description="TPR" evidence="3">
    <location>
        <begin position="556"/>
        <end position="589"/>
    </location>
</feature>
<evidence type="ECO:0000256" key="1">
    <source>
        <dbReference type="ARBA" id="ARBA00022737"/>
    </source>
</evidence>
<evidence type="ECO:0000256" key="3">
    <source>
        <dbReference type="PROSITE-ProRule" id="PRU00339"/>
    </source>
</evidence>
<dbReference type="Pfam" id="PF14559">
    <property type="entry name" value="TPR_19"/>
    <property type="match status" value="1"/>
</dbReference>
<dbReference type="InterPro" id="IPR019734">
    <property type="entry name" value="TPR_rpt"/>
</dbReference>
<dbReference type="EMBL" id="GG662536">
    <property type="protein sequence ID" value="EAR85659.3"/>
    <property type="molecule type" value="Genomic_DNA"/>
</dbReference>